<feature type="region of interest" description="Disordered" evidence="1">
    <location>
        <begin position="63"/>
        <end position="84"/>
    </location>
</feature>
<reference evidence="3" key="1">
    <citation type="journal article" date="2018" name="Nat. Microbiol.">
        <title>Leveraging single-cell genomics to expand the fungal tree of life.</title>
        <authorList>
            <person name="Ahrendt S.R."/>
            <person name="Quandt C.A."/>
            <person name="Ciobanu D."/>
            <person name="Clum A."/>
            <person name="Salamov A."/>
            <person name="Andreopoulos B."/>
            <person name="Cheng J.F."/>
            <person name="Woyke T."/>
            <person name="Pelin A."/>
            <person name="Henrissat B."/>
            <person name="Reynolds N.K."/>
            <person name="Benny G.L."/>
            <person name="Smith M.E."/>
            <person name="James T.Y."/>
            <person name="Grigoriev I.V."/>
        </authorList>
    </citation>
    <scope>NUCLEOTIDE SEQUENCE [LARGE SCALE GENOMIC DNA]</scope>
    <source>
        <strain evidence="3">ATCC 52028</strain>
    </source>
</reference>
<proteinExistence type="predicted"/>
<sequence>MEISSDGSVTHRKSLRVQFRSQDSCIPSPKGFDAGGDGASFSSSLRGVFAEPSGLPRQWSRLTSQLAQAGSSTDASSAASQRRSKREAFGLDAFDFDDHEADDQLAASRRAELRATQRRAPLHGREDVFRDDRIGAAPSRRARPSRITSSSSSLSSSSLDLSNPSWGSMLSGPSPRIPSVRPMPLPRVSSNQGNGTPATLAALLGPAMAGVMAPSTAAAGGLGNVLGPGGAAGQGAVTLSLATARLLATQLLTARHQTLEEALFRAQAVLRAGWTPSVSALPALLRRPPGAAAVEADAAVVAATDRATLKVMRQSHRVGRGGLMALRAQYALPAAPEGPDSASADRTLASQLETLATRLQTAQSRWWQQWRTLTRQCEANQRRMARVLHQASAVIARESEASASTSASASTAPSATSSSSASRWSRRIETLQQQWDATVRAYEADTTRLSQGALRAKRAVMAGLGLA</sequence>
<feature type="compositionally biased region" description="Basic and acidic residues" evidence="1">
    <location>
        <begin position="123"/>
        <end position="134"/>
    </location>
</feature>
<feature type="compositionally biased region" description="Low complexity" evidence="1">
    <location>
        <begin position="145"/>
        <end position="165"/>
    </location>
</feature>
<organism evidence="2 3">
    <name type="scientific">Caulochytrium protostelioides</name>
    <dbReference type="NCBI Taxonomy" id="1555241"/>
    <lineage>
        <taxon>Eukaryota</taxon>
        <taxon>Fungi</taxon>
        <taxon>Fungi incertae sedis</taxon>
        <taxon>Chytridiomycota</taxon>
        <taxon>Chytridiomycota incertae sedis</taxon>
        <taxon>Chytridiomycetes</taxon>
        <taxon>Caulochytriales</taxon>
        <taxon>Caulochytriaceae</taxon>
        <taxon>Caulochytrium</taxon>
    </lineage>
</organism>
<keyword evidence="3" id="KW-1185">Reference proteome</keyword>
<feature type="region of interest" description="Disordered" evidence="1">
    <location>
        <begin position="1"/>
        <end position="38"/>
    </location>
</feature>
<name>A0A4P9X0D4_9FUNG</name>
<feature type="region of interest" description="Disordered" evidence="1">
    <location>
        <begin position="399"/>
        <end position="425"/>
    </location>
</feature>
<dbReference type="EMBL" id="ML014297">
    <property type="protein sequence ID" value="RKO99319.1"/>
    <property type="molecule type" value="Genomic_DNA"/>
</dbReference>
<evidence type="ECO:0000313" key="2">
    <source>
        <dbReference type="EMBL" id="RKO99319.1"/>
    </source>
</evidence>
<dbReference type="AlphaFoldDB" id="A0A4P9X0D4"/>
<feature type="region of interest" description="Disordered" evidence="1">
    <location>
        <begin position="114"/>
        <end position="178"/>
    </location>
</feature>
<gene>
    <name evidence="2" type="ORF">CXG81DRAFT_27924</name>
</gene>
<dbReference type="Proteomes" id="UP000274922">
    <property type="component" value="Unassembled WGS sequence"/>
</dbReference>
<evidence type="ECO:0000256" key="1">
    <source>
        <dbReference type="SAM" id="MobiDB-lite"/>
    </source>
</evidence>
<feature type="compositionally biased region" description="Low complexity" evidence="1">
    <location>
        <begin position="401"/>
        <end position="423"/>
    </location>
</feature>
<protein>
    <submittedName>
        <fullName evidence="2">Uncharacterized protein</fullName>
    </submittedName>
</protein>
<feature type="compositionally biased region" description="Low complexity" evidence="1">
    <location>
        <begin position="67"/>
        <end position="81"/>
    </location>
</feature>
<accession>A0A4P9X0D4</accession>
<evidence type="ECO:0000313" key="3">
    <source>
        <dbReference type="Proteomes" id="UP000274922"/>
    </source>
</evidence>